<keyword evidence="12" id="KW-1185">Reference proteome</keyword>
<gene>
    <name evidence="11" type="primary">msbA</name>
    <name evidence="11" type="ordered locus">Dshi_0852</name>
</gene>
<name>A8LRE7_DINSH</name>
<dbReference type="Proteomes" id="UP000006833">
    <property type="component" value="Chromosome"/>
</dbReference>
<evidence type="ECO:0000256" key="4">
    <source>
        <dbReference type="ARBA" id="ARBA00022840"/>
    </source>
</evidence>
<evidence type="ECO:0000256" key="1">
    <source>
        <dbReference type="ARBA" id="ARBA00004651"/>
    </source>
</evidence>
<dbReference type="InterPro" id="IPR011918">
    <property type="entry name" value="ABC_MsbA_ATP-bd"/>
</dbReference>
<evidence type="ECO:0000256" key="5">
    <source>
        <dbReference type="ARBA" id="ARBA00022989"/>
    </source>
</evidence>
<feature type="transmembrane region" description="Helical" evidence="8">
    <location>
        <begin position="39"/>
        <end position="59"/>
    </location>
</feature>
<dbReference type="SMART" id="SM00382">
    <property type="entry name" value="AAA"/>
    <property type="match status" value="1"/>
</dbReference>
<dbReference type="NCBIfam" id="TIGR02204">
    <property type="entry name" value="MsbA_rel"/>
    <property type="match status" value="1"/>
</dbReference>
<dbReference type="eggNOG" id="COG1132">
    <property type="taxonomic scope" value="Bacteria"/>
</dbReference>
<proteinExistence type="predicted"/>
<evidence type="ECO:0000256" key="6">
    <source>
        <dbReference type="ARBA" id="ARBA00023136"/>
    </source>
</evidence>
<feature type="transmembrane region" description="Helical" evidence="8">
    <location>
        <begin position="295"/>
        <end position="313"/>
    </location>
</feature>
<evidence type="ECO:0000256" key="3">
    <source>
        <dbReference type="ARBA" id="ARBA00022741"/>
    </source>
</evidence>
<organism evidence="11 12">
    <name type="scientific">Dinoroseobacter shibae (strain DSM 16493 / NCIMB 14021 / DFL 12)</name>
    <dbReference type="NCBI Taxonomy" id="398580"/>
    <lineage>
        <taxon>Bacteria</taxon>
        <taxon>Pseudomonadati</taxon>
        <taxon>Pseudomonadota</taxon>
        <taxon>Alphaproteobacteria</taxon>
        <taxon>Rhodobacterales</taxon>
        <taxon>Roseobacteraceae</taxon>
        <taxon>Dinoroseobacter</taxon>
    </lineage>
</organism>
<dbReference type="InterPro" id="IPR017871">
    <property type="entry name" value="ABC_transporter-like_CS"/>
</dbReference>
<dbReference type="Gene3D" id="3.40.50.300">
    <property type="entry name" value="P-loop containing nucleotide triphosphate hydrolases"/>
    <property type="match status" value="1"/>
</dbReference>
<sequence>MARQSAPAAPQTAEEERAKSKNIGALKTLFPYIAPYRTLLVSAGVVLVLTAFLSLLLPMAVRRVVDGFDARDTALLDQYFGAAIAVAALLALGTGLRYYLVTRLGERVVADIRKSVFDRTLGMSPAFFEKIMTGEVLSRLTTDTTLILSVISSSVSIALRNFLILIGGMILMLLTSGKLTGLVLLLVPLVLVPIVVLGRKLRKLSRINQDWIAASSGNASEALTSVQTVQAFTHVRESRAEFDRMTELSFDSAKQRIGVRAAMTVIVIFLIFTGIVGVLWMGARDVRDALMTPGELVQFVIYAIMVAGSVGALSEIWGELQRAAGATERLVELLTMKDTVEDPENPRPMPANCEGRITFEDVSFTYPARPGTPVLDEIAFDIRPGETVALVGPSGAGKSTILQLLLRFFDPDEGRIKLDGIDLRDARRDDFRRKIAFVPQDAVIFATSARENIRFGRPDATDAEVEAAAKAAAADEFLSRLPDGYETFVGERGVMLSGGQKQRIAIARAILRDAPVLLLDEATSALDAESEQAVQHAVEQLSEGRTTLIVAHRLATVKKADRILVFERGRIVAEGTHDALVAQGGLYARLARLQFTAGLAAE</sequence>
<dbReference type="PROSITE" id="PS00211">
    <property type="entry name" value="ABC_TRANSPORTER_1"/>
    <property type="match status" value="1"/>
</dbReference>
<dbReference type="PROSITE" id="PS50893">
    <property type="entry name" value="ABC_TRANSPORTER_2"/>
    <property type="match status" value="1"/>
</dbReference>
<dbReference type="GO" id="GO:0005524">
    <property type="term" value="F:ATP binding"/>
    <property type="evidence" value="ECO:0007669"/>
    <property type="project" value="UniProtKB-KW"/>
</dbReference>
<dbReference type="STRING" id="398580.Dshi_0852"/>
<dbReference type="Gene3D" id="1.20.1560.10">
    <property type="entry name" value="ABC transporter type 1, transmembrane domain"/>
    <property type="match status" value="1"/>
</dbReference>
<reference evidence="12" key="1">
    <citation type="journal article" date="2010" name="ISME J.">
        <title>The complete genome sequence of the algal symbiont Dinoroseobacter shibae: a hitchhiker's guide to life in the sea.</title>
        <authorList>
            <person name="Wagner-Dobler I."/>
            <person name="Ballhausen B."/>
            <person name="Berger M."/>
            <person name="Brinkhoff T."/>
            <person name="Buchholz I."/>
            <person name="Bunk B."/>
            <person name="Cypionka H."/>
            <person name="Daniel R."/>
            <person name="Drepper T."/>
            <person name="Gerdts G."/>
            <person name="Hahnke S."/>
            <person name="Han C."/>
            <person name="Jahn D."/>
            <person name="Kalhoefer D."/>
            <person name="Kiss H."/>
            <person name="Klenk H.P."/>
            <person name="Kyrpides N."/>
            <person name="Liebl W."/>
            <person name="Liesegang H."/>
            <person name="Meincke L."/>
            <person name="Pati A."/>
            <person name="Petersen J."/>
            <person name="Piekarski T."/>
            <person name="Pommerenke C."/>
            <person name="Pradella S."/>
            <person name="Pukall R."/>
            <person name="Rabus R."/>
            <person name="Stackebrandt E."/>
            <person name="Thole S."/>
            <person name="Thompson L."/>
            <person name="Tielen P."/>
            <person name="Tomasch J."/>
            <person name="von Jan M."/>
            <person name="Wanphrut N."/>
            <person name="Wichels A."/>
            <person name="Zech H."/>
            <person name="Simon M."/>
        </authorList>
    </citation>
    <scope>NUCLEOTIDE SEQUENCE [LARGE SCALE GENOMIC DNA]</scope>
    <source>
        <strain evidence="12">DSM 16493 / NCIMB 14021 / DFL 12</strain>
    </source>
</reference>
<dbReference type="FunFam" id="3.40.50.300:FF:000218">
    <property type="entry name" value="Multidrug ABC transporter ATP-binding protein"/>
    <property type="match status" value="1"/>
</dbReference>
<evidence type="ECO:0000256" key="2">
    <source>
        <dbReference type="ARBA" id="ARBA00022692"/>
    </source>
</evidence>
<evidence type="ECO:0000313" key="11">
    <source>
        <dbReference type="EMBL" id="ABV92597.1"/>
    </source>
</evidence>
<comment type="subcellular location">
    <subcellularLocation>
        <location evidence="1">Cell membrane</location>
        <topology evidence="1">Multi-pass membrane protein</topology>
    </subcellularLocation>
</comment>
<accession>A8LRE7</accession>
<keyword evidence="4" id="KW-0067">ATP-binding</keyword>
<dbReference type="InterPro" id="IPR036640">
    <property type="entry name" value="ABC1_TM_sf"/>
</dbReference>
<feature type="transmembrane region" description="Helical" evidence="8">
    <location>
        <begin position="79"/>
        <end position="100"/>
    </location>
</feature>
<evidence type="ECO:0000259" key="9">
    <source>
        <dbReference type="PROSITE" id="PS50893"/>
    </source>
</evidence>
<dbReference type="EMBL" id="CP000830">
    <property type="protein sequence ID" value="ABV92597.1"/>
    <property type="molecule type" value="Genomic_DNA"/>
</dbReference>
<dbReference type="InterPro" id="IPR011527">
    <property type="entry name" value="ABC1_TM_dom"/>
</dbReference>
<evidence type="ECO:0000313" key="12">
    <source>
        <dbReference type="Proteomes" id="UP000006833"/>
    </source>
</evidence>
<dbReference type="CDD" id="cd18575">
    <property type="entry name" value="ABC_6TM_bac_exporter_ABCB8_10_like"/>
    <property type="match status" value="1"/>
</dbReference>
<dbReference type="GO" id="GO:0005886">
    <property type="term" value="C:plasma membrane"/>
    <property type="evidence" value="ECO:0007669"/>
    <property type="project" value="UniProtKB-SubCell"/>
</dbReference>
<keyword evidence="2 8" id="KW-0812">Transmembrane</keyword>
<dbReference type="EC" id="3.6.3.-" evidence="11"/>
<dbReference type="InterPro" id="IPR003439">
    <property type="entry name" value="ABC_transporter-like_ATP-bd"/>
</dbReference>
<dbReference type="KEGG" id="dsh:Dshi_0852"/>
<dbReference type="GO" id="GO:0015421">
    <property type="term" value="F:ABC-type oligopeptide transporter activity"/>
    <property type="evidence" value="ECO:0007669"/>
    <property type="project" value="TreeGrafter"/>
</dbReference>
<dbReference type="SUPFAM" id="SSF52540">
    <property type="entry name" value="P-loop containing nucleoside triphosphate hydrolases"/>
    <property type="match status" value="1"/>
</dbReference>
<dbReference type="GO" id="GO:0016887">
    <property type="term" value="F:ATP hydrolysis activity"/>
    <property type="evidence" value="ECO:0007669"/>
    <property type="project" value="InterPro"/>
</dbReference>
<evidence type="ECO:0000256" key="8">
    <source>
        <dbReference type="SAM" id="Phobius"/>
    </source>
</evidence>
<dbReference type="AlphaFoldDB" id="A8LRE7"/>
<keyword evidence="5 8" id="KW-1133">Transmembrane helix</keyword>
<dbReference type="PANTHER" id="PTHR43394:SF1">
    <property type="entry name" value="ATP-BINDING CASSETTE SUB-FAMILY B MEMBER 10, MITOCHONDRIAL"/>
    <property type="match status" value="1"/>
</dbReference>
<dbReference type="InterPro" id="IPR003593">
    <property type="entry name" value="AAA+_ATPase"/>
</dbReference>
<dbReference type="Pfam" id="PF00005">
    <property type="entry name" value="ABC_tran"/>
    <property type="match status" value="1"/>
</dbReference>
<dbReference type="HOGENOM" id="CLU_000604_84_3_5"/>
<dbReference type="PROSITE" id="PS50929">
    <property type="entry name" value="ABC_TM1F"/>
    <property type="match status" value="1"/>
</dbReference>
<feature type="transmembrane region" description="Helical" evidence="8">
    <location>
        <begin position="261"/>
        <end position="283"/>
    </location>
</feature>
<keyword evidence="11" id="KW-0378">Hydrolase</keyword>
<dbReference type="Pfam" id="PF00664">
    <property type="entry name" value="ABC_membrane"/>
    <property type="match status" value="1"/>
</dbReference>
<feature type="domain" description="ABC transporter" evidence="9">
    <location>
        <begin position="357"/>
        <end position="593"/>
    </location>
</feature>
<feature type="domain" description="ABC transmembrane type-1" evidence="10">
    <location>
        <begin position="43"/>
        <end position="322"/>
    </location>
</feature>
<evidence type="ECO:0000256" key="7">
    <source>
        <dbReference type="ARBA" id="ARBA00024725"/>
    </source>
</evidence>
<keyword evidence="3" id="KW-0547">Nucleotide-binding</keyword>
<dbReference type="RefSeq" id="WP_012177530.1">
    <property type="nucleotide sequence ID" value="NC_009952.1"/>
</dbReference>
<dbReference type="SUPFAM" id="SSF90123">
    <property type="entry name" value="ABC transporter transmembrane region"/>
    <property type="match status" value="1"/>
</dbReference>
<evidence type="ECO:0000259" key="10">
    <source>
        <dbReference type="PROSITE" id="PS50929"/>
    </source>
</evidence>
<protein>
    <submittedName>
        <fullName evidence="11">Lipid A ABC exporter family</fullName>
        <ecNumber evidence="11">3.6.3.-</ecNumber>
    </submittedName>
</protein>
<dbReference type="InterPro" id="IPR027417">
    <property type="entry name" value="P-loop_NTPase"/>
</dbReference>
<comment type="function">
    <text evidence="7">Part of an ABC transporter complex. Transmembrane domains (TMD) form a pore in the inner membrane and the ATP-binding domain (NBD) is responsible for energy generation.</text>
</comment>
<keyword evidence="6 8" id="KW-0472">Membrane</keyword>
<dbReference type="PANTHER" id="PTHR43394">
    <property type="entry name" value="ATP-DEPENDENT PERMEASE MDL1, MITOCHONDRIAL"/>
    <property type="match status" value="1"/>
</dbReference>
<feature type="transmembrane region" description="Helical" evidence="8">
    <location>
        <begin position="179"/>
        <end position="198"/>
    </location>
</feature>
<feature type="transmembrane region" description="Helical" evidence="8">
    <location>
        <begin position="146"/>
        <end position="173"/>
    </location>
</feature>
<dbReference type="InterPro" id="IPR039421">
    <property type="entry name" value="Type_1_exporter"/>
</dbReference>